<organism evidence="3 4">
    <name type="scientific">Polychaeton citri CBS 116435</name>
    <dbReference type="NCBI Taxonomy" id="1314669"/>
    <lineage>
        <taxon>Eukaryota</taxon>
        <taxon>Fungi</taxon>
        <taxon>Dikarya</taxon>
        <taxon>Ascomycota</taxon>
        <taxon>Pezizomycotina</taxon>
        <taxon>Dothideomycetes</taxon>
        <taxon>Dothideomycetidae</taxon>
        <taxon>Capnodiales</taxon>
        <taxon>Capnodiaceae</taxon>
        <taxon>Polychaeton</taxon>
    </lineage>
</organism>
<dbReference type="Proteomes" id="UP000799441">
    <property type="component" value="Unassembled WGS sequence"/>
</dbReference>
<feature type="compositionally biased region" description="Low complexity" evidence="1">
    <location>
        <begin position="176"/>
        <end position="216"/>
    </location>
</feature>
<sequence>MADFAPPTGPPPPKVPDGWKAIWNDQYKEWFYVNTVTKQSQWDKPTEPANVAGGAPPPGAPPGYDHGQSHDTGPEKGGFGSNNPYASSNFGGSGSNTTSDEEYARRLQEEENARAAGNSSRGASDGYYGSGAGPQSAGYGQQQPQQSYASQDLPPREQKRGLFGKLSSKLGGGGSSSRPSGYGQQQQQQYGGYPPQQQYGGYPPQQQYGGYPPQQQYGGGYPPQGGYYQQAPQKRHGGMGAGGAAALGVGGGLLGGVLLADAMNDNDQDAYEDGTLVHTHTDDFTDTKMALMTVVATTSKTVLMTDLRLRQS</sequence>
<dbReference type="CDD" id="cd00201">
    <property type="entry name" value="WW"/>
    <property type="match status" value="1"/>
</dbReference>
<keyword evidence="4" id="KW-1185">Reference proteome</keyword>
<feature type="region of interest" description="Disordered" evidence="1">
    <location>
        <begin position="38"/>
        <end position="240"/>
    </location>
</feature>
<dbReference type="PROSITE" id="PS50020">
    <property type="entry name" value="WW_DOMAIN_2"/>
    <property type="match status" value="1"/>
</dbReference>
<evidence type="ECO:0000313" key="3">
    <source>
        <dbReference type="EMBL" id="KAF2717940.1"/>
    </source>
</evidence>
<dbReference type="OrthoDB" id="2530521at2759"/>
<comment type="caution">
    <text evidence="3">The sequence shown here is derived from an EMBL/GenBank/DDBJ whole genome shotgun (WGS) entry which is preliminary data.</text>
</comment>
<evidence type="ECO:0000259" key="2">
    <source>
        <dbReference type="PROSITE" id="PS50020"/>
    </source>
</evidence>
<dbReference type="AlphaFoldDB" id="A0A9P4Q1V2"/>
<accession>A0A9P4Q1V2</accession>
<feature type="compositionally biased region" description="Low complexity" evidence="1">
    <location>
        <begin position="114"/>
        <end position="151"/>
    </location>
</feature>
<feature type="domain" description="WW" evidence="2">
    <location>
        <begin position="13"/>
        <end position="47"/>
    </location>
</feature>
<feature type="region of interest" description="Disordered" evidence="1">
    <location>
        <begin position="1"/>
        <end position="20"/>
    </location>
</feature>
<dbReference type="InterPro" id="IPR036020">
    <property type="entry name" value="WW_dom_sf"/>
</dbReference>
<dbReference type="SUPFAM" id="SSF51045">
    <property type="entry name" value="WW domain"/>
    <property type="match status" value="1"/>
</dbReference>
<proteinExistence type="predicted"/>
<feature type="compositionally biased region" description="Low complexity" evidence="1">
    <location>
        <begin position="87"/>
        <end position="98"/>
    </location>
</feature>
<dbReference type="SMART" id="SM00456">
    <property type="entry name" value="WW"/>
    <property type="match status" value="1"/>
</dbReference>
<evidence type="ECO:0000313" key="4">
    <source>
        <dbReference type="Proteomes" id="UP000799441"/>
    </source>
</evidence>
<dbReference type="Pfam" id="PF00397">
    <property type="entry name" value="WW"/>
    <property type="match status" value="1"/>
</dbReference>
<dbReference type="EMBL" id="MU003833">
    <property type="protein sequence ID" value="KAF2717940.1"/>
    <property type="molecule type" value="Genomic_DNA"/>
</dbReference>
<evidence type="ECO:0000256" key="1">
    <source>
        <dbReference type="SAM" id="MobiDB-lite"/>
    </source>
</evidence>
<name>A0A9P4Q1V2_9PEZI</name>
<dbReference type="InterPro" id="IPR001202">
    <property type="entry name" value="WW_dom"/>
</dbReference>
<dbReference type="Gene3D" id="2.20.70.10">
    <property type="match status" value="1"/>
</dbReference>
<gene>
    <name evidence="3" type="ORF">K431DRAFT_349131</name>
</gene>
<reference evidence="3" key="1">
    <citation type="journal article" date="2020" name="Stud. Mycol.">
        <title>101 Dothideomycetes genomes: a test case for predicting lifestyles and emergence of pathogens.</title>
        <authorList>
            <person name="Haridas S."/>
            <person name="Albert R."/>
            <person name="Binder M."/>
            <person name="Bloem J."/>
            <person name="Labutti K."/>
            <person name="Salamov A."/>
            <person name="Andreopoulos B."/>
            <person name="Baker S."/>
            <person name="Barry K."/>
            <person name="Bills G."/>
            <person name="Bluhm B."/>
            <person name="Cannon C."/>
            <person name="Castanera R."/>
            <person name="Culley D."/>
            <person name="Daum C."/>
            <person name="Ezra D."/>
            <person name="Gonzalez J."/>
            <person name="Henrissat B."/>
            <person name="Kuo A."/>
            <person name="Liang C."/>
            <person name="Lipzen A."/>
            <person name="Lutzoni F."/>
            <person name="Magnuson J."/>
            <person name="Mondo S."/>
            <person name="Nolan M."/>
            <person name="Ohm R."/>
            <person name="Pangilinan J."/>
            <person name="Park H.-J."/>
            <person name="Ramirez L."/>
            <person name="Alfaro M."/>
            <person name="Sun H."/>
            <person name="Tritt A."/>
            <person name="Yoshinaga Y."/>
            <person name="Zwiers L.-H."/>
            <person name="Turgeon B."/>
            <person name="Goodwin S."/>
            <person name="Spatafora J."/>
            <person name="Crous P."/>
            <person name="Grigoriev I."/>
        </authorList>
    </citation>
    <scope>NUCLEOTIDE SEQUENCE</scope>
    <source>
        <strain evidence="3">CBS 116435</strain>
    </source>
</reference>
<dbReference type="PROSITE" id="PS01159">
    <property type="entry name" value="WW_DOMAIN_1"/>
    <property type="match status" value="1"/>
</dbReference>
<feature type="compositionally biased region" description="Basic and acidic residues" evidence="1">
    <location>
        <begin position="102"/>
        <end position="113"/>
    </location>
</feature>
<protein>
    <recommendedName>
        <fullName evidence="2">WW domain-containing protein</fullName>
    </recommendedName>
</protein>